<dbReference type="PANTHER" id="PTHR47186:SF30">
    <property type="entry name" value="EF-HAND DOMAIN-CONTAINING PROTEIN"/>
    <property type="match status" value="1"/>
</dbReference>
<keyword evidence="3" id="KW-1185">Reference proteome</keyword>
<sequence length="513" mass="58376">MHHTLHDFARRVSREECSWAEINGYLSVEIKGNKESVISSVDDKVCHLGLNFEGGASFPMSVLGLNRLRTLLIYDESPSNPSLNSSILPELFSKLTCLRTLVIRQSFSLFRPSPNFIREIPGNVGKLIHLKYLKLSGLRIRRLPETLCELYNLQKLDIRWCRNLRKLPGGIGKLMNMRSLLNLGTDSLKYMPVGISKLTSLRTLEKFVVAGGVGDSSRCSLKSLKNLQLLRECGIEGLSNVSHIDDAERLELDNKKNLLRFRLVFGEVVGGEGEERRRKNEKDEQLLEALQPPLNVRELDILVYGGNIFPQWLTSLTNLRNLHLRGCLNCEHLPPLGKLPLEKLELCSLESVKRVGNEFLGIEESSEDSPSSSSSSSLVIAFPKLKSLEITDMNALEEWDYRITRKENISIMPCLSVLRVFLCPKLKALPDYLLQTTTLQKLRILQCPSMEELPILEDHIFPPRLSSLRIEYCPKLKVLPDYLLQTTTMKELRMEGSPLLQKRYGEGKEEDWH</sequence>
<proteinExistence type="predicted"/>
<protein>
    <recommendedName>
        <fullName evidence="1">R13L1/DRL21-like LRR repeat region domain-containing protein</fullName>
    </recommendedName>
</protein>
<dbReference type="InterPro" id="IPR056789">
    <property type="entry name" value="LRR_R13L1-DRL21"/>
</dbReference>
<evidence type="ECO:0000313" key="2">
    <source>
        <dbReference type="EMBL" id="KAK9214444.1"/>
    </source>
</evidence>
<dbReference type="Pfam" id="PF25019">
    <property type="entry name" value="LRR_R13L1-DRL21"/>
    <property type="match status" value="1"/>
</dbReference>
<reference evidence="2 3" key="1">
    <citation type="submission" date="2024-05" db="EMBL/GenBank/DDBJ databases">
        <title>Haplotype-resolved chromosome-level genome assembly of Huyou (Citrus changshanensis).</title>
        <authorList>
            <person name="Miao C."/>
            <person name="Chen W."/>
            <person name="Wu Y."/>
            <person name="Wang L."/>
            <person name="Zhao S."/>
            <person name="Grierson D."/>
            <person name="Xu C."/>
            <person name="Chen K."/>
        </authorList>
    </citation>
    <scope>NUCLEOTIDE SEQUENCE [LARGE SCALE GENOMIC DNA]</scope>
    <source>
        <strain evidence="2">01-14</strain>
        <tissue evidence="2">Leaf</tissue>
    </source>
</reference>
<comment type="caution">
    <text evidence="2">The sequence shown here is derived from an EMBL/GenBank/DDBJ whole genome shotgun (WGS) entry which is preliminary data.</text>
</comment>
<accession>A0AAP0MJ62</accession>
<dbReference type="EMBL" id="JBCGBO010000003">
    <property type="protein sequence ID" value="KAK9214444.1"/>
    <property type="molecule type" value="Genomic_DNA"/>
</dbReference>
<dbReference type="SUPFAM" id="SSF52058">
    <property type="entry name" value="L domain-like"/>
    <property type="match status" value="1"/>
</dbReference>
<evidence type="ECO:0000259" key="1">
    <source>
        <dbReference type="Pfam" id="PF25019"/>
    </source>
</evidence>
<organism evidence="2 3">
    <name type="scientific">Citrus x changshan-huyou</name>
    <dbReference type="NCBI Taxonomy" id="2935761"/>
    <lineage>
        <taxon>Eukaryota</taxon>
        <taxon>Viridiplantae</taxon>
        <taxon>Streptophyta</taxon>
        <taxon>Embryophyta</taxon>
        <taxon>Tracheophyta</taxon>
        <taxon>Spermatophyta</taxon>
        <taxon>Magnoliopsida</taxon>
        <taxon>eudicotyledons</taxon>
        <taxon>Gunneridae</taxon>
        <taxon>Pentapetalae</taxon>
        <taxon>rosids</taxon>
        <taxon>malvids</taxon>
        <taxon>Sapindales</taxon>
        <taxon>Rutaceae</taxon>
        <taxon>Aurantioideae</taxon>
        <taxon>Citrus</taxon>
    </lineage>
</organism>
<evidence type="ECO:0000313" key="3">
    <source>
        <dbReference type="Proteomes" id="UP001428341"/>
    </source>
</evidence>
<feature type="domain" description="R13L1/DRL21-like LRR repeat region" evidence="1">
    <location>
        <begin position="221"/>
        <end position="346"/>
    </location>
</feature>
<gene>
    <name evidence="2" type="ORF">WN944_006436</name>
</gene>
<name>A0AAP0MJ62_9ROSI</name>
<dbReference type="PANTHER" id="PTHR47186">
    <property type="entry name" value="LEUCINE-RICH REPEAT-CONTAINING PROTEIN 57"/>
    <property type="match status" value="1"/>
</dbReference>
<dbReference type="AlphaFoldDB" id="A0AAP0MJ62"/>
<dbReference type="InterPro" id="IPR032675">
    <property type="entry name" value="LRR_dom_sf"/>
</dbReference>
<dbReference type="Gene3D" id="3.80.10.10">
    <property type="entry name" value="Ribonuclease Inhibitor"/>
    <property type="match status" value="1"/>
</dbReference>
<dbReference type="Proteomes" id="UP001428341">
    <property type="component" value="Unassembled WGS sequence"/>
</dbReference>